<dbReference type="PANTHER" id="PTHR46401">
    <property type="entry name" value="GLYCOSYLTRANSFERASE WBBK-RELATED"/>
    <property type="match status" value="1"/>
</dbReference>
<accession>K6X378</accession>
<dbReference type="GO" id="GO:0016757">
    <property type="term" value="F:glycosyltransferase activity"/>
    <property type="evidence" value="ECO:0007669"/>
    <property type="project" value="InterPro"/>
</dbReference>
<protein>
    <recommendedName>
        <fullName evidence="2">Glycosyl transferase family 1 domain-containing protein</fullName>
    </recommendedName>
</protein>
<dbReference type="SUPFAM" id="SSF53756">
    <property type="entry name" value="UDP-Glycosyltransferase/glycogen phosphorylase"/>
    <property type="match status" value="1"/>
</dbReference>
<evidence type="ECO:0000256" key="1">
    <source>
        <dbReference type="ARBA" id="ARBA00022679"/>
    </source>
</evidence>
<dbReference type="AlphaFoldDB" id="K6X378"/>
<reference evidence="3 4" key="1">
    <citation type="journal article" date="2017" name="Antonie Van Leeuwenhoek">
        <title>Rhizobium rhizosphaerae sp. nov., a novel species isolated from rice rhizosphere.</title>
        <authorList>
            <person name="Zhao J.J."/>
            <person name="Zhang J."/>
            <person name="Zhang R.J."/>
            <person name="Zhang C.W."/>
            <person name="Yin H.Q."/>
            <person name="Zhang X.X."/>
        </authorList>
    </citation>
    <scope>NUCLEOTIDE SEQUENCE [LARGE SCALE GENOMIC DNA]</scope>
    <source>
        <strain evidence="3 4">E3</strain>
    </source>
</reference>
<sequence length="298" mass="33513">MKVLKSEIVSDNIMKYPVFRVWNLEEKLPKIINQLKPDWVILQAGECIKLAKIALETTGNHNVSIYVRDVNFSKHGGEYFAADKLTYISNSNFTSQKLLEKFGLPSTAIPPMVDYSKYKVPLTGKQIVFICPFPEKGVELATEIAINNPHLPFLFVESWTYTKEVKSYLAQFVEPLVNVELKSKQLDMKAIYSKAKVVIIPSLCEEAWGRVASEAQVSGIPVVARAIGGLIESVGDGGVLMPPDASVSEWSEILNKLFNDKSFYESISRRAKDYSKRKDIAVDQLTDLFLNTIEKNKN</sequence>
<comment type="caution">
    <text evidence="3">The sequence shown here is derived from an EMBL/GenBank/DDBJ whole genome shotgun (WGS) entry which is preliminary data.</text>
</comment>
<organism evidence="3 4">
    <name type="scientific">Aliiglaciecola lipolytica E3</name>
    <dbReference type="NCBI Taxonomy" id="1127673"/>
    <lineage>
        <taxon>Bacteria</taxon>
        <taxon>Pseudomonadati</taxon>
        <taxon>Pseudomonadota</taxon>
        <taxon>Gammaproteobacteria</taxon>
        <taxon>Alteromonadales</taxon>
        <taxon>Alteromonadaceae</taxon>
        <taxon>Aliiglaciecola</taxon>
    </lineage>
</organism>
<evidence type="ECO:0000259" key="2">
    <source>
        <dbReference type="Pfam" id="PF00534"/>
    </source>
</evidence>
<gene>
    <name evidence="3" type="ORF">GLIP_2473</name>
</gene>
<name>K6X378_9ALTE</name>
<dbReference type="Gene3D" id="3.40.50.2000">
    <property type="entry name" value="Glycogen Phosphorylase B"/>
    <property type="match status" value="1"/>
</dbReference>
<dbReference type="STRING" id="1127673.GLIP_2473"/>
<feature type="domain" description="Glycosyl transferase family 1" evidence="2">
    <location>
        <begin position="134"/>
        <end position="272"/>
    </location>
</feature>
<keyword evidence="4" id="KW-1185">Reference proteome</keyword>
<proteinExistence type="predicted"/>
<evidence type="ECO:0000313" key="4">
    <source>
        <dbReference type="Proteomes" id="UP000006334"/>
    </source>
</evidence>
<dbReference type="EMBL" id="BAEN01000049">
    <property type="protein sequence ID" value="GAC15099.1"/>
    <property type="molecule type" value="Genomic_DNA"/>
</dbReference>
<dbReference type="Proteomes" id="UP000006334">
    <property type="component" value="Unassembled WGS sequence"/>
</dbReference>
<dbReference type="InterPro" id="IPR001296">
    <property type="entry name" value="Glyco_trans_1"/>
</dbReference>
<dbReference type="PANTHER" id="PTHR46401:SF2">
    <property type="entry name" value="GLYCOSYLTRANSFERASE WBBK-RELATED"/>
    <property type="match status" value="1"/>
</dbReference>
<dbReference type="GO" id="GO:0009103">
    <property type="term" value="P:lipopolysaccharide biosynthetic process"/>
    <property type="evidence" value="ECO:0007669"/>
    <property type="project" value="TreeGrafter"/>
</dbReference>
<evidence type="ECO:0000313" key="3">
    <source>
        <dbReference type="EMBL" id="GAC15099.1"/>
    </source>
</evidence>
<dbReference type="eggNOG" id="COG0438">
    <property type="taxonomic scope" value="Bacteria"/>
</dbReference>
<keyword evidence="1" id="KW-0808">Transferase</keyword>
<dbReference type="Pfam" id="PF00534">
    <property type="entry name" value="Glycos_transf_1"/>
    <property type="match status" value="1"/>
</dbReference>